<evidence type="ECO:0000256" key="1">
    <source>
        <dbReference type="PROSITE-ProRule" id="PRU00175"/>
    </source>
</evidence>
<comment type="caution">
    <text evidence="3">The sequence shown here is derived from an EMBL/GenBank/DDBJ whole genome shotgun (WGS) entry which is preliminary data.</text>
</comment>
<accession>A0A830HY16</accession>
<dbReference type="AlphaFoldDB" id="A0A830HY16"/>
<dbReference type="InterPro" id="IPR001841">
    <property type="entry name" value="Znf_RING"/>
</dbReference>
<feature type="domain" description="RING-type" evidence="2">
    <location>
        <begin position="5"/>
        <end position="50"/>
    </location>
</feature>
<organism evidence="3 4">
    <name type="scientific">Pycnococcus provasolii</name>
    <dbReference type="NCBI Taxonomy" id="41880"/>
    <lineage>
        <taxon>Eukaryota</taxon>
        <taxon>Viridiplantae</taxon>
        <taxon>Chlorophyta</taxon>
        <taxon>Pseudoscourfieldiophyceae</taxon>
        <taxon>Pseudoscourfieldiales</taxon>
        <taxon>Pycnococcaceae</taxon>
        <taxon>Pycnococcus</taxon>
    </lineage>
</organism>
<dbReference type="Gene3D" id="3.30.40.10">
    <property type="entry name" value="Zinc/RING finger domain, C3HC4 (zinc finger)"/>
    <property type="match status" value="1"/>
</dbReference>
<keyword evidence="1" id="KW-0862">Zinc</keyword>
<protein>
    <recommendedName>
        <fullName evidence="2">RING-type domain-containing protein</fullName>
    </recommendedName>
</protein>
<proteinExistence type="predicted"/>
<gene>
    <name evidence="3" type="ORF">PPROV_001021300</name>
</gene>
<evidence type="ECO:0000313" key="4">
    <source>
        <dbReference type="Proteomes" id="UP000660262"/>
    </source>
</evidence>
<dbReference type="GO" id="GO:0008270">
    <property type="term" value="F:zinc ion binding"/>
    <property type="evidence" value="ECO:0007669"/>
    <property type="project" value="UniProtKB-KW"/>
</dbReference>
<keyword evidence="1" id="KW-0863">Zinc-finger</keyword>
<keyword evidence="1" id="KW-0479">Metal-binding</keyword>
<dbReference type="Proteomes" id="UP000660262">
    <property type="component" value="Unassembled WGS sequence"/>
</dbReference>
<sequence>MSASCPICLDESPRRLATLNCAHTACATCAASLLVHNTATHVRTRCPVCRTNITHLTFASDGGEGDVLRVRVNHVDAALQVNDLRTLFPRHTRTLLTKGGVRVDLNDGDAADAVLRREAEAGRRVMLIASSSAPPVAPRRRIDVVALARQYVVDAVNWTEVKDALRALVLSAHPDARLIDFRDDAFGNAVRSRAPPRRSGRPRIMPDLQGDPMNIFF</sequence>
<dbReference type="Pfam" id="PF13920">
    <property type="entry name" value="zf-C3HC4_3"/>
    <property type="match status" value="1"/>
</dbReference>
<name>A0A830HY16_9CHLO</name>
<keyword evidence="4" id="KW-1185">Reference proteome</keyword>
<dbReference type="InterPro" id="IPR013083">
    <property type="entry name" value="Znf_RING/FYVE/PHD"/>
</dbReference>
<reference evidence="3" key="1">
    <citation type="submission" date="2020-10" db="EMBL/GenBank/DDBJ databases">
        <title>Unveiling of a novel bifunctional photoreceptor, Dualchrome1, isolated from a cosmopolitan green alga.</title>
        <authorList>
            <person name="Suzuki S."/>
            <person name="Kawachi M."/>
        </authorList>
    </citation>
    <scope>NUCLEOTIDE SEQUENCE</scope>
    <source>
        <strain evidence="3">NIES 2893</strain>
    </source>
</reference>
<dbReference type="SUPFAM" id="SSF57850">
    <property type="entry name" value="RING/U-box"/>
    <property type="match status" value="1"/>
</dbReference>
<dbReference type="PROSITE" id="PS50089">
    <property type="entry name" value="ZF_RING_2"/>
    <property type="match status" value="1"/>
</dbReference>
<evidence type="ECO:0000313" key="3">
    <source>
        <dbReference type="EMBL" id="GHP11485.1"/>
    </source>
</evidence>
<evidence type="ECO:0000259" key="2">
    <source>
        <dbReference type="PROSITE" id="PS50089"/>
    </source>
</evidence>
<dbReference type="SMART" id="SM00184">
    <property type="entry name" value="RING"/>
    <property type="match status" value="1"/>
</dbReference>
<dbReference type="EMBL" id="BNJQ01000035">
    <property type="protein sequence ID" value="GHP11485.1"/>
    <property type="molecule type" value="Genomic_DNA"/>
</dbReference>